<feature type="region of interest" description="Disordered" evidence="7">
    <location>
        <begin position="1"/>
        <end position="39"/>
    </location>
</feature>
<evidence type="ECO:0000256" key="3">
    <source>
        <dbReference type="ARBA" id="ARBA00022475"/>
    </source>
</evidence>
<keyword evidence="3" id="KW-1003">Cell membrane</keyword>
<evidence type="ECO:0000256" key="4">
    <source>
        <dbReference type="ARBA" id="ARBA00022692"/>
    </source>
</evidence>
<dbReference type="GO" id="GO:0005886">
    <property type="term" value="C:plasma membrane"/>
    <property type="evidence" value="ECO:0007669"/>
    <property type="project" value="UniProtKB-SubCell"/>
</dbReference>
<sequence length="198" mass="20012">MSDPTPSPSRRPPAEGPRDDWADLRGSATEHPFTGPARPSARRVLRGLVAGLAAAVAAVTFLHRQGVWTTPAAAPAPGPTITAGPRPDQTGGGPVLGGGGAAPSGSAAHTVVFELTGEGPASVLYWVEGGTPQNVETRRLPWRAELSAAAGVGATMLASRERGGGTIRCRLLVDGVERARDTAGGAVPVADCSARMTG</sequence>
<comment type="similarity">
    <text evidence="2">Belongs to the MmpS family.</text>
</comment>
<dbReference type="EMBL" id="LT607751">
    <property type="protein sequence ID" value="SCG78034.1"/>
    <property type="molecule type" value="Genomic_DNA"/>
</dbReference>
<gene>
    <name evidence="8" type="ORF">GA0074704_5557</name>
</gene>
<dbReference type="InterPro" id="IPR008693">
    <property type="entry name" value="MmpS"/>
</dbReference>
<feature type="compositionally biased region" description="Pro residues" evidence="7">
    <location>
        <begin position="1"/>
        <end position="11"/>
    </location>
</feature>
<comment type="subcellular location">
    <subcellularLocation>
        <location evidence="1">Cell membrane</location>
    </subcellularLocation>
</comment>
<keyword evidence="9" id="KW-1185">Reference proteome</keyword>
<dbReference type="PROSITE" id="PS51318">
    <property type="entry name" value="TAT"/>
    <property type="match status" value="1"/>
</dbReference>
<organism evidence="8 9">
    <name type="scientific">Micromonospora siamensis</name>
    <dbReference type="NCBI Taxonomy" id="299152"/>
    <lineage>
        <taxon>Bacteria</taxon>
        <taxon>Bacillati</taxon>
        <taxon>Actinomycetota</taxon>
        <taxon>Actinomycetes</taxon>
        <taxon>Micromonosporales</taxon>
        <taxon>Micromonosporaceae</taxon>
        <taxon>Micromonospora</taxon>
    </lineage>
</organism>
<keyword evidence="6" id="KW-0472">Membrane</keyword>
<keyword evidence="5" id="KW-1133">Transmembrane helix</keyword>
<dbReference type="RefSeq" id="WP_088973197.1">
    <property type="nucleotide sequence ID" value="NZ_JBHLYF010000033.1"/>
</dbReference>
<evidence type="ECO:0000256" key="7">
    <source>
        <dbReference type="SAM" id="MobiDB-lite"/>
    </source>
</evidence>
<dbReference type="InterPro" id="IPR006311">
    <property type="entry name" value="TAT_signal"/>
</dbReference>
<dbReference type="InterPro" id="IPR038468">
    <property type="entry name" value="MmpS_C"/>
</dbReference>
<feature type="region of interest" description="Disordered" evidence="7">
    <location>
        <begin position="70"/>
        <end position="103"/>
    </location>
</feature>
<evidence type="ECO:0000313" key="8">
    <source>
        <dbReference type="EMBL" id="SCG78034.1"/>
    </source>
</evidence>
<evidence type="ECO:0000313" key="9">
    <source>
        <dbReference type="Proteomes" id="UP000198210"/>
    </source>
</evidence>
<keyword evidence="4" id="KW-0812">Transmembrane</keyword>
<feature type="compositionally biased region" description="Gly residues" evidence="7">
    <location>
        <begin position="90"/>
        <end position="102"/>
    </location>
</feature>
<name>A0A1C5K5I0_9ACTN</name>
<dbReference type="Pfam" id="PF05423">
    <property type="entry name" value="Mycobact_memb"/>
    <property type="match status" value="1"/>
</dbReference>
<evidence type="ECO:0000256" key="5">
    <source>
        <dbReference type="ARBA" id="ARBA00022989"/>
    </source>
</evidence>
<reference evidence="8 9" key="1">
    <citation type="submission" date="2016-06" db="EMBL/GenBank/DDBJ databases">
        <authorList>
            <person name="Kjaerup R.B."/>
            <person name="Dalgaard T.S."/>
            <person name="Juul-Madsen H.R."/>
        </authorList>
    </citation>
    <scope>NUCLEOTIDE SEQUENCE [LARGE SCALE GENOMIC DNA]</scope>
    <source>
        <strain evidence="8 9">DSM 45097</strain>
    </source>
</reference>
<accession>A0A1C5K5I0</accession>
<feature type="compositionally biased region" description="Basic and acidic residues" evidence="7">
    <location>
        <begin position="12"/>
        <end position="23"/>
    </location>
</feature>
<evidence type="ECO:0000256" key="1">
    <source>
        <dbReference type="ARBA" id="ARBA00004236"/>
    </source>
</evidence>
<protein>
    <submittedName>
        <fullName evidence="8">Membrane protein</fullName>
    </submittedName>
</protein>
<dbReference type="AlphaFoldDB" id="A0A1C5K5I0"/>
<dbReference type="Proteomes" id="UP000198210">
    <property type="component" value="Chromosome I"/>
</dbReference>
<evidence type="ECO:0000256" key="6">
    <source>
        <dbReference type="ARBA" id="ARBA00023136"/>
    </source>
</evidence>
<feature type="compositionally biased region" description="Low complexity" evidence="7">
    <location>
        <begin position="70"/>
        <end position="85"/>
    </location>
</feature>
<evidence type="ECO:0000256" key="2">
    <source>
        <dbReference type="ARBA" id="ARBA00007531"/>
    </source>
</evidence>
<dbReference type="Gene3D" id="2.60.40.2880">
    <property type="entry name" value="MmpS1-5, C-terminal soluble domain"/>
    <property type="match status" value="1"/>
</dbReference>
<proteinExistence type="inferred from homology"/>